<dbReference type="EMBL" id="RBKU01000001">
    <property type="protein sequence ID" value="RKR82972.1"/>
    <property type="molecule type" value="Genomic_DNA"/>
</dbReference>
<dbReference type="OrthoDB" id="7064984at2"/>
<evidence type="ECO:0000259" key="1">
    <source>
        <dbReference type="Pfam" id="PF10047"/>
    </source>
</evidence>
<dbReference type="AlphaFoldDB" id="A0A495J2W3"/>
<sequence length="70" mass="7942">MLTAIKGYFENGQIIMEEQAPVQSRTEVIITFLTEERPSNKGKRIPGGLKGRVSIPDDFNEPLDDLKDYM</sequence>
<gene>
    <name evidence="2" type="ORF">BDD43_3171</name>
</gene>
<proteinExistence type="predicted"/>
<evidence type="ECO:0000313" key="3">
    <source>
        <dbReference type="Proteomes" id="UP000268007"/>
    </source>
</evidence>
<keyword evidence="3" id="KW-1185">Reference proteome</keyword>
<feature type="domain" description="DUF2281" evidence="1">
    <location>
        <begin position="37"/>
        <end position="69"/>
    </location>
</feature>
<evidence type="ECO:0000313" key="2">
    <source>
        <dbReference type="EMBL" id="RKR82972.1"/>
    </source>
</evidence>
<protein>
    <submittedName>
        <fullName evidence="2">Uncharacterized protein DUF2281</fullName>
    </submittedName>
</protein>
<name>A0A495J2W3_9SPHI</name>
<dbReference type="InterPro" id="IPR018739">
    <property type="entry name" value="DUF2281"/>
</dbReference>
<comment type="caution">
    <text evidence="2">The sequence shown here is derived from an EMBL/GenBank/DDBJ whole genome shotgun (WGS) entry which is preliminary data.</text>
</comment>
<dbReference type="Pfam" id="PF10047">
    <property type="entry name" value="DUF2281"/>
    <property type="match status" value="1"/>
</dbReference>
<organism evidence="2 3">
    <name type="scientific">Mucilaginibacter gracilis</name>
    <dbReference type="NCBI Taxonomy" id="423350"/>
    <lineage>
        <taxon>Bacteria</taxon>
        <taxon>Pseudomonadati</taxon>
        <taxon>Bacteroidota</taxon>
        <taxon>Sphingobacteriia</taxon>
        <taxon>Sphingobacteriales</taxon>
        <taxon>Sphingobacteriaceae</taxon>
        <taxon>Mucilaginibacter</taxon>
    </lineage>
</organism>
<dbReference type="Proteomes" id="UP000268007">
    <property type="component" value="Unassembled WGS sequence"/>
</dbReference>
<dbReference type="RefSeq" id="WP_121198515.1">
    <property type="nucleotide sequence ID" value="NZ_RBKU01000001.1"/>
</dbReference>
<accession>A0A495J2W3</accession>
<reference evidence="2 3" key="1">
    <citation type="submission" date="2018-10" db="EMBL/GenBank/DDBJ databases">
        <title>Genomic Encyclopedia of Archaeal and Bacterial Type Strains, Phase II (KMG-II): from individual species to whole genera.</title>
        <authorList>
            <person name="Goeker M."/>
        </authorList>
    </citation>
    <scope>NUCLEOTIDE SEQUENCE [LARGE SCALE GENOMIC DNA]</scope>
    <source>
        <strain evidence="2 3">DSM 18602</strain>
    </source>
</reference>